<dbReference type="SMART" id="SM01321">
    <property type="entry name" value="Y1_Tnp"/>
    <property type="match status" value="1"/>
</dbReference>
<dbReference type="PATRIC" id="fig|1618432.3.peg.938"/>
<evidence type="ECO:0000259" key="1">
    <source>
        <dbReference type="SMART" id="SM01321"/>
    </source>
</evidence>
<reference evidence="2 3" key="1">
    <citation type="journal article" date="2015" name="Nature">
        <title>rRNA introns, odd ribosomes, and small enigmatic genomes across a large radiation of phyla.</title>
        <authorList>
            <person name="Brown C.T."/>
            <person name="Hug L.A."/>
            <person name="Thomas B.C."/>
            <person name="Sharon I."/>
            <person name="Castelle C.J."/>
            <person name="Singh A."/>
            <person name="Wilkins M.J."/>
            <person name="Williams K.H."/>
            <person name="Banfield J.F."/>
        </authorList>
    </citation>
    <scope>NUCLEOTIDE SEQUENCE [LARGE SCALE GENOMIC DNA]</scope>
</reference>
<name>A0A0G0KBI0_9BACT</name>
<dbReference type="GO" id="GO:0003677">
    <property type="term" value="F:DNA binding"/>
    <property type="evidence" value="ECO:0007669"/>
    <property type="project" value="InterPro"/>
</dbReference>
<evidence type="ECO:0000313" key="3">
    <source>
        <dbReference type="Proteomes" id="UP000034324"/>
    </source>
</evidence>
<sequence>MIFRNVYVQYEDMPYRKVILAKDQIYHIYNRGVARLPIFYARRDYLRFLSLTDYYRFINAPMSYSRFIKLAKEDRNKILQDLMKEDKLLVELFVFCLMPNHYHFLMKQLTEKGISTFMSNLQNSYAKYLNIKNDRVGPLFQSMFKAVRIESDEQLIHVSRYIHLNPSTGYLVEPENLLDYPWSSLEIYLKDEFRDGNFVQTKFILDYFKNKQDYHRFILDQADYQRELANIKHITLENNP</sequence>
<feature type="domain" description="Transposase IS200-like" evidence="1">
    <location>
        <begin position="21"/>
        <end position="165"/>
    </location>
</feature>
<dbReference type="EMBL" id="LBVC01000082">
    <property type="protein sequence ID" value="KKQ76172.1"/>
    <property type="molecule type" value="Genomic_DNA"/>
</dbReference>
<protein>
    <recommendedName>
        <fullName evidence="1">Transposase IS200-like domain-containing protein</fullName>
    </recommendedName>
</protein>
<dbReference type="Proteomes" id="UP000034324">
    <property type="component" value="Unassembled WGS sequence"/>
</dbReference>
<gene>
    <name evidence="2" type="ORF">US99_C0082G0004</name>
</gene>
<accession>A0A0G0KBI0</accession>
<dbReference type="Pfam" id="PF01797">
    <property type="entry name" value="Y1_Tnp"/>
    <property type="match status" value="1"/>
</dbReference>
<dbReference type="SUPFAM" id="SSF143422">
    <property type="entry name" value="Transposase IS200-like"/>
    <property type="match status" value="1"/>
</dbReference>
<dbReference type="PANTHER" id="PTHR34322:SF2">
    <property type="entry name" value="TRANSPOSASE IS200-LIKE DOMAIN-CONTAINING PROTEIN"/>
    <property type="match status" value="1"/>
</dbReference>
<dbReference type="AlphaFoldDB" id="A0A0G0KBI0"/>
<dbReference type="GO" id="GO:0006313">
    <property type="term" value="P:DNA transposition"/>
    <property type="evidence" value="ECO:0007669"/>
    <property type="project" value="InterPro"/>
</dbReference>
<evidence type="ECO:0000313" key="2">
    <source>
        <dbReference type="EMBL" id="KKQ76172.1"/>
    </source>
</evidence>
<organism evidence="2 3">
    <name type="scientific">Candidatus Daviesbacteria bacterium GW2011_GWF2_38_6</name>
    <dbReference type="NCBI Taxonomy" id="1618432"/>
    <lineage>
        <taxon>Bacteria</taxon>
        <taxon>Candidatus Daviesiibacteriota</taxon>
    </lineage>
</organism>
<dbReference type="GO" id="GO:0004803">
    <property type="term" value="F:transposase activity"/>
    <property type="evidence" value="ECO:0007669"/>
    <property type="project" value="InterPro"/>
</dbReference>
<dbReference type="Gene3D" id="3.30.70.1290">
    <property type="entry name" value="Transposase IS200-like"/>
    <property type="match status" value="1"/>
</dbReference>
<dbReference type="InterPro" id="IPR036515">
    <property type="entry name" value="Transposase_17_sf"/>
</dbReference>
<dbReference type="PANTHER" id="PTHR34322">
    <property type="entry name" value="TRANSPOSASE, Y1_TNP DOMAIN-CONTAINING"/>
    <property type="match status" value="1"/>
</dbReference>
<dbReference type="InterPro" id="IPR002686">
    <property type="entry name" value="Transposase_17"/>
</dbReference>
<proteinExistence type="predicted"/>
<comment type="caution">
    <text evidence="2">The sequence shown here is derived from an EMBL/GenBank/DDBJ whole genome shotgun (WGS) entry which is preliminary data.</text>
</comment>